<keyword evidence="8 18" id="KW-0732">Signal</keyword>
<evidence type="ECO:0000256" key="17">
    <source>
        <dbReference type="SAM" id="Phobius"/>
    </source>
</evidence>
<evidence type="ECO:0000256" key="7">
    <source>
        <dbReference type="ARBA" id="ARBA00022692"/>
    </source>
</evidence>
<dbReference type="PANTHER" id="PTHR10846">
    <property type="entry name" value="SODIUM/POTASSIUM/CALCIUM EXCHANGER"/>
    <property type="match status" value="1"/>
</dbReference>
<feature type="transmembrane region" description="Helical" evidence="17">
    <location>
        <begin position="531"/>
        <end position="551"/>
    </location>
</feature>
<dbReference type="Pfam" id="PF01699">
    <property type="entry name" value="Na_Ca_ex"/>
    <property type="match status" value="2"/>
</dbReference>
<gene>
    <name evidence="21" type="primary">LOC112680659</name>
</gene>
<evidence type="ECO:0000313" key="21">
    <source>
        <dbReference type="RefSeq" id="XP_025406608.1"/>
    </source>
</evidence>
<feature type="chain" id="PRO_5034673731" evidence="18">
    <location>
        <begin position="27"/>
        <end position="566"/>
    </location>
</feature>
<dbReference type="Proteomes" id="UP000694846">
    <property type="component" value="Unplaced"/>
</dbReference>
<evidence type="ECO:0000256" key="5">
    <source>
        <dbReference type="ARBA" id="ARBA00022538"/>
    </source>
</evidence>
<dbReference type="InterPro" id="IPR004837">
    <property type="entry name" value="NaCa_Exmemb"/>
</dbReference>
<organism evidence="20 21">
    <name type="scientific">Sipha flava</name>
    <name type="common">yellow sugarcane aphid</name>
    <dbReference type="NCBI Taxonomy" id="143950"/>
    <lineage>
        <taxon>Eukaryota</taxon>
        <taxon>Metazoa</taxon>
        <taxon>Ecdysozoa</taxon>
        <taxon>Arthropoda</taxon>
        <taxon>Hexapoda</taxon>
        <taxon>Insecta</taxon>
        <taxon>Pterygota</taxon>
        <taxon>Neoptera</taxon>
        <taxon>Paraneoptera</taxon>
        <taxon>Hemiptera</taxon>
        <taxon>Sternorrhyncha</taxon>
        <taxon>Aphidomorpha</taxon>
        <taxon>Aphidoidea</taxon>
        <taxon>Aphididae</taxon>
        <taxon>Sipha</taxon>
    </lineage>
</organism>
<evidence type="ECO:0000259" key="19">
    <source>
        <dbReference type="Pfam" id="PF01699"/>
    </source>
</evidence>
<keyword evidence="15 17" id="KW-0472">Membrane</keyword>
<evidence type="ECO:0000256" key="11">
    <source>
        <dbReference type="ARBA" id="ARBA00022958"/>
    </source>
</evidence>
<keyword evidence="13" id="KW-0915">Sodium</keyword>
<evidence type="ECO:0000256" key="4">
    <source>
        <dbReference type="ARBA" id="ARBA00022449"/>
    </source>
</evidence>
<evidence type="ECO:0000256" key="10">
    <source>
        <dbReference type="ARBA" id="ARBA00022847"/>
    </source>
</evidence>
<feature type="transmembrane region" description="Helical" evidence="17">
    <location>
        <begin position="506"/>
        <end position="524"/>
    </location>
</feature>
<evidence type="ECO:0000256" key="14">
    <source>
        <dbReference type="ARBA" id="ARBA00023065"/>
    </source>
</evidence>
<evidence type="ECO:0000256" key="3">
    <source>
        <dbReference type="ARBA" id="ARBA00022448"/>
    </source>
</evidence>
<evidence type="ECO:0000256" key="2">
    <source>
        <dbReference type="ARBA" id="ARBA00005364"/>
    </source>
</evidence>
<keyword evidence="6" id="KW-0109">Calcium transport</keyword>
<keyword evidence="9" id="KW-0106">Calcium</keyword>
<feature type="transmembrane region" description="Helical" evidence="17">
    <location>
        <begin position="172"/>
        <end position="194"/>
    </location>
</feature>
<sequence>MYKPVLGIVLVHVAVLVANSARPARSSPAQNIDPGVAFRATAVDPAAVETVTDNFTATIVTEENDTSTSYGFGNSSTCENASRSIDDFPPDFFTNEQRRHGAVVFHFLVAFYGFVFIAFVCNDYFLPSVFCICLDLGISPDVAGATFMATATCAPELFVSVIGTFLTESDLGVGTIVGSAIYNTLGVSACAGLAAKKAIRLEKWPLLRDSGVYIVAIVALAVIVVDDVVMWYEALFMLIMYFGYFLLMFTQGKLRMAAKKLKNKNSFRSWTIVFDYVQRLLINVLFYGKFTSNESRSITLHESCTTQACQYGTATNTVKPPAFDIGYGVYRSFYFTEYVPAKTTQTSKDLNQADDGEKISPIWKAPEGVLPTVWWAFSLPVAFALSVTVPDCRTKRKVYPFTFIMCIIWIGISSYIVSWMLAVCGDTFHISDIVMGIAVLAAGGSIPEATSGIINARNGEGSMSISNALGANTLDILLCLGLPWFIKSLMPVAMKGGPVQMETNDLFFNCICMIISVVILNIAAAANGFKMYKTFGIICLIGHVVIITLFVCKGLKIVKAPSIGQC</sequence>
<feature type="domain" description="Sodium/calcium exchanger membrane region" evidence="19">
    <location>
        <begin position="107"/>
        <end position="249"/>
    </location>
</feature>
<keyword evidence="11" id="KW-0630">Potassium</keyword>
<dbReference type="GO" id="GO:0015293">
    <property type="term" value="F:symporter activity"/>
    <property type="evidence" value="ECO:0007669"/>
    <property type="project" value="UniProtKB-KW"/>
</dbReference>
<comment type="similarity">
    <text evidence="2">Belongs to the Ca(2+):cation antiporter (CaCA) (TC 2.A.19) family. SLC24A subfamily.</text>
</comment>
<keyword evidence="5" id="KW-0633">Potassium transport</keyword>
<evidence type="ECO:0000256" key="6">
    <source>
        <dbReference type="ARBA" id="ARBA00022568"/>
    </source>
</evidence>
<reference evidence="21" key="1">
    <citation type="submission" date="2025-08" db="UniProtKB">
        <authorList>
            <consortium name="RefSeq"/>
        </authorList>
    </citation>
    <scope>IDENTIFICATION</scope>
    <source>
        <tissue evidence="21">Whole body</tissue>
    </source>
</reference>
<keyword evidence="16" id="KW-0739">Sodium transport</keyword>
<dbReference type="InterPro" id="IPR004481">
    <property type="entry name" value="K/Na/Ca-exchanger"/>
</dbReference>
<dbReference type="AlphaFoldDB" id="A0A8B8F780"/>
<dbReference type="RefSeq" id="XP_025406608.1">
    <property type="nucleotide sequence ID" value="XM_025550823.1"/>
</dbReference>
<keyword evidence="3" id="KW-0813">Transport</keyword>
<dbReference type="GO" id="GO:0005262">
    <property type="term" value="F:calcium channel activity"/>
    <property type="evidence" value="ECO:0007669"/>
    <property type="project" value="TreeGrafter"/>
</dbReference>
<evidence type="ECO:0000256" key="13">
    <source>
        <dbReference type="ARBA" id="ARBA00023053"/>
    </source>
</evidence>
<dbReference type="PANTHER" id="PTHR10846:SF2">
    <property type="entry name" value="RE48874P"/>
    <property type="match status" value="1"/>
</dbReference>
<evidence type="ECO:0000256" key="12">
    <source>
        <dbReference type="ARBA" id="ARBA00022989"/>
    </source>
</evidence>
<keyword evidence="10" id="KW-0769">Symport</keyword>
<evidence type="ECO:0000256" key="18">
    <source>
        <dbReference type="SAM" id="SignalP"/>
    </source>
</evidence>
<feature type="transmembrane region" description="Helical" evidence="17">
    <location>
        <begin position="103"/>
        <end position="121"/>
    </location>
</feature>
<evidence type="ECO:0000256" key="16">
    <source>
        <dbReference type="ARBA" id="ARBA00023201"/>
    </source>
</evidence>
<dbReference type="OrthoDB" id="2127281at2759"/>
<evidence type="ECO:0000256" key="8">
    <source>
        <dbReference type="ARBA" id="ARBA00022729"/>
    </source>
</evidence>
<dbReference type="Gene3D" id="1.20.1420.30">
    <property type="entry name" value="NCX, central ion-binding region"/>
    <property type="match status" value="2"/>
</dbReference>
<dbReference type="FunFam" id="1.20.1420.30:FF:000009">
    <property type="entry name" value="sodium/potassium/calcium exchanger 5 isoform X2"/>
    <property type="match status" value="1"/>
</dbReference>
<dbReference type="GO" id="GO:0006874">
    <property type="term" value="P:intracellular calcium ion homeostasis"/>
    <property type="evidence" value="ECO:0007669"/>
    <property type="project" value="TreeGrafter"/>
</dbReference>
<feature type="transmembrane region" description="Helical" evidence="17">
    <location>
        <begin position="468"/>
        <end position="486"/>
    </location>
</feature>
<dbReference type="GeneID" id="112680659"/>
<feature type="transmembrane region" description="Helical" evidence="17">
    <location>
        <begin position="231"/>
        <end position="249"/>
    </location>
</feature>
<feature type="transmembrane region" description="Helical" evidence="17">
    <location>
        <begin position="206"/>
        <end position="225"/>
    </location>
</feature>
<keyword evidence="4" id="KW-0050">Antiport</keyword>
<feature type="signal peptide" evidence="18">
    <location>
        <begin position="1"/>
        <end position="26"/>
    </location>
</feature>
<dbReference type="GO" id="GO:0005886">
    <property type="term" value="C:plasma membrane"/>
    <property type="evidence" value="ECO:0007669"/>
    <property type="project" value="TreeGrafter"/>
</dbReference>
<feature type="transmembrane region" description="Helical" evidence="17">
    <location>
        <begin position="401"/>
        <end position="421"/>
    </location>
</feature>
<evidence type="ECO:0000256" key="15">
    <source>
        <dbReference type="ARBA" id="ARBA00023136"/>
    </source>
</evidence>
<keyword evidence="12 17" id="KW-1133">Transmembrane helix</keyword>
<comment type="subcellular location">
    <subcellularLocation>
        <location evidence="1">Membrane</location>
        <topology evidence="1">Multi-pass membrane protein</topology>
    </subcellularLocation>
</comment>
<feature type="domain" description="Sodium/calcium exchanger membrane region" evidence="19">
    <location>
        <begin position="400"/>
        <end position="550"/>
    </location>
</feature>
<keyword evidence="7 17" id="KW-0812">Transmembrane</keyword>
<accession>A0A8B8F780</accession>
<evidence type="ECO:0000256" key="9">
    <source>
        <dbReference type="ARBA" id="ARBA00022837"/>
    </source>
</evidence>
<feature type="transmembrane region" description="Helical" evidence="17">
    <location>
        <begin position="433"/>
        <end position="456"/>
    </location>
</feature>
<dbReference type="GO" id="GO:0008273">
    <property type="term" value="F:calcium, potassium:sodium antiporter activity"/>
    <property type="evidence" value="ECO:0007669"/>
    <property type="project" value="TreeGrafter"/>
</dbReference>
<dbReference type="NCBIfam" id="TIGR00367">
    <property type="entry name" value="calcium/sodium antiporter"/>
    <property type="match status" value="1"/>
</dbReference>
<protein>
    <submittedName>
        <fullName evidence="21">Uncharacterized protein LOC112680659 isoform X1</fullName>
    </submittedName>
</protein>
<dbReference type="InterPro" id="IPR044880">
    <property type="entry name" value="NCX_ion-bd_dom_sf"/>
</dbReference>
<keyword evidence="20" id="KW-1185">Reference proteome</keyword>
<proteinExistence type="inferred from homology"/>
<keyword evidence="14" id="KW-0406">Ion transport</keyword>
<name>A0A8B8F780_9HEMI</name>
<evidence type="ECO:0000256" key="1">
    <source>
        <dbReference type="ARBA" id="ARBA00004141"/>
    </source>
</evidence>
<evidence type="ECO:0000313" key="20">
    <source>
        <dbReference type="Proteomes" id="UP000694846"/>
    </source>
</evidence>